<dbReference type="Proteomes" id="UP000241986">
    <property type="component" value="Unassembled WGS sequence"/>
</dbReference>
<dbReference type="AlphaFoldDB" id="A0A2T4MWP5"/>
<organism evidence="1 2">
    <name type="scientific">Aeromonas veronii</name>
    <dbReference type="NCBI Taxonomy" id="654"/>
    <lineage>
        <taxon>Bacteria</taxon>
        <taxon>Pseudomonadati</taxon>
        <taxon>Pseudomonadota</taxon>
        <taxon>Gammaproteobacteria</taxon>
        <taxon>Aeromonadales</taxon>
        <taxon>Aeromonadaceae</taxon>
        <taxon>Aeromonas</taxon>
    </lineage>
</organism>
<dbReference type="EMBL" id="PZKL01000045">
    <property type="protein sequence ID" value="PTH78984.1"/>
    <property type="molecule type" value="Genomic_DNA"/>
</dbReference>
<comment type="caution">
    <text evidence="1">The sequence shown here is derived from an EMBL/GenBank/DDBJ whole genome shotgun (WGS) entry which is preliminary data.</text>
</comment>
<reference evidence="1 2" key="1">
    <citation type="submission" date="2018-03" db="EMBL/GenBank/DDBJ databases">
        <title>Aeromonas veronii whole genome sequencing and analysis.</title>
        <authorList>
            <person name="Xie H."/>
            <person name="Liu T."/>
            <person name="Wang K."/>
        </authorList>
    </citation>
    <scope>NUCLEOTIDE SEQUENCE [LARGE SCALE GENOMIC DNA]</scope>
    <source>
        <strain evidence="1 2">XH.VA.1</strain>
    </source>
</reference>
<dbReference type="RefSeq" id="WP_107684609.1">
    <property type="nucleotide sequence ID" value="NZ_PZKL01000045.1"/>
</dbReference>
<sequence>MELAPIVLLNWAFNEPVIMGKKRLVLSGQANGEQAEGPEVRAFIKVDYIGLPSDMFADGSGRVYQLDGSSERQAEIEQARASMTKKRGVPHYHHDCLKNDGLFYLEDIEEIEFQMPVAGENYKGKEEVSISLDKFFTFDYLDSFMLDGYSATYNTKNGVATAMRSRIGKVVTNALTVLKENESLMFNNEGYLCHLNSSGERIDSPDNFTQEQCDGIYYCLKHCDFVFVLDDVDGVRQIVGGFTPVDGSNKVYRYGIAETEYLLGGKQAFISEV</sequence>
<evidence type="ECO:0000313" key="2">
    <source>
        <dbReference type="Proteomes" id="UP000241986"/>
    </source>
</evidence>
<gene>
    <name evidence="1" type="ORF">DAA48_21330</name>
</gene>
<name>A0A2T4MWP5_AERVE</name>
<protein>
    <submittedName>
        <fullName evidence="1">Uncharacterized protein</fullName>
    </submittedName>
</protein>
<proteinExistence type="predicted"/>
<evidence type="ECO:0000313" key="1">
    <source>
        <dbReference type="EMBL" id="PTH78984.1"/>
    </source>
</evidence>
<accession>A0A2T4MWP5</accession>